<keyword evidence="1" id="KW-0472">Membrane</keyword>
<dbReference type="EMBL" id="BJXA01000009">
    <property type="protein sequence ID" value="GEM37469.1"/>
    <property type="molecule type" value="Genomic_DNA"/>
</dbReference>
<keyword evidence="1" id="KW-1133">Transmembrane helix</keyword>
<accession>A0A511MA49</accession>
<proteinExistence type="predicted"/>
<dbReference type="Proteomes" id="UP000321424">
    <property type="component" value="Unassembled WGS sequence"/>
</dbReference>
<evidence type="ECO:0000313" key="3">
    <source>
        <dbReference type="Proteomes" id="UP000321424"/>
    </source>
</evidence>
<evidence type="ECO:0000256" key="1">
    <source>
        <dbReference type="SAM" id="Phobius"/>
    </source>
</evidence>
<comment type="caution">
    <text evidence="2">The sequence shown here is derived from an EMBL/GenBank/DDBJ whole genome shotgun (WGS) entry which is preliminary data.</text>
</comment>
<keyword evidence="3" id="KW-1185">Reference proteome</keyword>
<sequence>MIVAAISLAITATFIGCFFLGLWLLERRDARKLARCAERELNEVGRVKPQLARRIVADPNPPTLELPIFPPWRDDRRELSRMAG</sequence>
<name>A0A511MA49_9NOCA</name>
<keyword evidence="1" id="KW-0812">Transmembrane</keyword>
<reference evidence="2 3" key="1">
    <citation type="submission" date="2019-07" db="EMBL/GenBank/DDBJ databases">
        <title>Whole genome shotgun sequence of Nocardia ninae NBRC 108245.</title>
        <authorList>
            <person name="Hosoyama A."/>
            <person name="Uohara A."/>
            <person name="Ohji S."/>
            <person name="Ichikawa N."/>
        </authorList>
    </citation>
    <scope>NUCLEOTIDE SEQUENCE [LARGE SCALE GENOMIC DNA]</scope>
    <source>
        <strain evidence="2 3">NBRC 108245</strain>
    </source>
</reference>
<organism evidence="2 3">
    <name type="scientific">Nocardia ninae NBRC 108245</name>
    <dbReference type="NCBI Taxonomy" id="1210091"/>
    <lineage>
        <taxon>Bacteria</taxon>
        <taxon>Bacillati</taxon>
        <taxon>Actinomycetota</taxon>
        <taxon>Actinomycetes</taxon>
        <taxon>Mycobacteriales</taxon>
        <taxon>Nocardiaceae</taxon>
        <taxon>Nocardia</taxon>
    </lineage>
</organism>
<evidence type="ECO:0000313" key="2">
    <source>
        <dbReference type="EMBL" id="GEM37469.1"/>
    </source>
</evidence>
<feature type="transmembrane region" description="Helical" evidence="1">
    <location>
        <begin position="6"/>
        <end position="25"/>
    </location>
</feature>
<dbReference type="AlphaFoldDB" id="A0A511MA49"/>
<protein>
    <submittedName>
        <fullName evidence="2">Uncharacterized protein</fullName>
    </submittedName>
</protein>
<gene>
    <name evidence="2" type="ORF">NN4_19880</name>
</gene>
<dbReference type="RefSeq" id="WP_147129606.1">
    <property type="nucleotide sequence ID" value="NZ_BJXA01000009.1"/>
</dbReference>